<gene>
    <name evidence="2" type="ORF">PGTUg99_024967</name>
</gene>
<evidence type="ECO:0000256" key="1">
    <source>
        <dbReference type="SAM" id="Phobius"/>
    </source>
</evidence>
<feature type="transmembrane region" description="Helical" evidence="1">
    <location>
        <begin position="286"/>
        <end position="306"/>
    </location>
</feature>
<evidence type="ECO:0000313" key="3">
    <source>
        <dbReference type="Proteomes" id="UP000325313"/>
    </source>
</evidence>
<dbReference type="AlphaFoldDB" id="A0A5B0PNV7"/>
<name>A0A5B0PNV7_PUCGR</name>
<accession>A0A5B0PNV7</accession>
<reference evidence="2 3" key="1">
    <citation type="submission" date="2019-05" db="EMBL/GenBank/DDBJ databases">
        <title>Emergence of the Ug99 lineage of the wheat stem rust pathogen through somatic hybridization.</title>
        <authorList>
            <person name="Li F."/>
            <person name="Upadhyaya N.M."/>
            <person name="Sperschneider J."/>
            <person name="Matny O."/>
            <person name="Nguyen-Phuc H."/>
            <person name="Mago R."/>
            <person name="Raley C."/>
            <person name="Miller M.E."/>
            <person name="Silverstein K.A.T."/>
            <person name="Henningsen E."/>
            <person name="Hirsch C.D."/>
            <person name="Visser B."/>
            <person name="Pretorius Z.A."/>
            <person name="Steffenson B.J."/>
            <person name="Schwessinger B."/>
            <person name="Dodds P.N."/>
            <person name="Figueroa M."/>
        </authorList>
    </citation>
    <scope>NUCLEOTIDE SEQUENCE [LARGE SCALE GENOMIC DNA]</scope>
    <source>
        <strain evidence="2 3">Ug99</strain>
    </source>
</reference>
<keyword evidence="1" id="KW-0812">Transmembrane</keyword>
<proteinExistence type="predicted"/>
<organism evidence="2 3">
    <name type="scientific">Puccinia graminis f. sp. tritici</name>
    <dbReference type="NCBI Taxonomy" id="56615"/>
    <lineage>
        <taxon>Eukaryota</taxon>
        <taxon>Fungi</taxon>
        <taxon>Dikarya</taxon>
        <taxon>Basidiomycota</taxon>
        <taxon>Pucciniomycotina</taxon>
        <taxon>Pucciniomycetes</taxon>
        <taxon>Pucciniales</taxon>
        <taxon>Pucciniaceae</taxon>
        <taxon>Puccinia</taxon>
    </lineage>
</organism>
<comment type="caution">
    <text evidence="2">The sequence shown here is derived from an EMBL/GenBank/DDBJ whole genome shotgun (WGS) entry which is preliminary data.</text>
</comment>
<dbReference type="EMBL" id="VDEP01000338">
    <property type="protein sequence ID" value="KAA1102310.1"/>
    <property type="molecule type" value="Genomic_DNA"/>
</dbReference>
<keyword evidence="1" id="KW-0472">Membrane</keyword>
<protein>
    <submittedName>
        <fullName evidence="2">Uncharacterized protein</fullName>
    </submittedName>
</protein>
<evidence type="ECO:0000313" key="2">
    <source>
        <dbReference type="EMBL" id="KAA1102310.1"/>
    </source>
</evidence>
<sequence>MVESLVGLSEIGCKMPRSASHDALLQAIACCVRVPSPRPPRVQRFSAATSIVYHLTQVESAPHDLDSQQNDCSNSKDLNYTLKRLVRGLASPTPLVLDLLNVKLVPHARQAPWLSESVGSVLVSDITTKFWNTGTPWVGPFSVWRLGSNYCNATHECRDIDVGTVIVGHITSAAFYQTQLGIDIVEDFYILISASQSTSNFNLSKFYNHIFERYYFATKSSPSLMTSLNITRQATRLNSFNYTSSTRVSPNWTYRASHSLRVKPRLIHSGSNPSPPPPKKRELVDIALIAAGFFSIGATVLWSFGFNPIDRRKWMTLYLGPYKAENNSKSRSPASDTGSPGAKKILTMLSTQEVNQHPSILSSKQRVLAKNQVTVANQVEVICPPGGFTPTAHDPQVSSRMILKCLRNNLLFLKTQT</sequence>
<dbReference type="Proteomes" id="UP000325313">
    <property type="component" value="Unassembled WGS sequence"/>
</dbReference>
<keyword evidence="1" id="KW-1133">Transmembrane helix</keyword>